<dbReference type="Proteomes" id="UP000528286">
    <property type="component" value="Unassembled WGS sequence"/>
</dbReference>
<evidence type="ECO:0000259" key="2">
    <source>
        <dbReference type="Pfam" id="PF25583"/>
    </source>
</evidence>
<dbReference type="Pfam" id="PF13280">
    <property type="entry name" value="WYL"/>
    <property type="match status" value="1"/>
</dbReference>
<proteinExistence type="predicted"/>
<feature type="domain" description="WCX" evidence="2">
    <location>
        <begin position="246"/>
        <end position="317"/>
    </location>
</feature>
<dbReference type="InterPro" id="IPR057727">
    <property type="entry name" value="WCX_dom"/>
</dbReference>
<name>A0A7W6NKH6_9HYPH</name>
<dbReference type="EMBL" id="JACIEZ010000002">
    <property type="protein sequence ID" value="MBB4064405.1"/>
    <property type="molecule type" value="Genomic_DNA"/>
</dbReference>
<feature type="domain" description="WYL" evidence="1">
    <location>
        <begin position="151"/>
        <end position="216"/>
    </location>
</feature>
<dbReference type="InterPro" id="IPR026881">
    <property type="entry name" value="WYL_dom"/>
</dbReference>
<keyword evidence="3" id="KW-0238">DNA-binding</keyword>
<dbReference type="PANTHER" id="PTHR34580">
    <property type="match status" value="1"/>
</dbReference>
<comment type="caution">
    <text evidence="3">The sequence shown here is derived from an EMBL/GenBank/DDBJ whole genome shotgun (WGS) entry which is preliminary data.</text>
</comment>
<dbReference type="Pfam" id="PF25583">
    <property type="entry name" value="WCX"/>
    <property type="match status" value="1"/>
</dbReference>
<dbReference type="AlphaFoldDB" id="A0A7W6NKH6"/>
<organism evidence="3 4">
    <name type="scientific">Gellertiella hungarica</name>
    <dbReference type="NCBI Taxonomy" id="1572859"/>
    <lineage>
        <taxon>Bacteria</taxon>
        <taxon>Pseudomonadati</taxon>
        <taxon>Pseudomonadota</taxon>
        <taxon>Alphaproteobacteria</taxon>
        <taxon>Hyphomicrobiales</taxon>
        <taxon>Rhizobiaceae</taxon>
        <taxon>Gellertiella</taxon>
    </lineage>
</organism>
<dbReference type="PROSITE" id="PS52050">
    <property type="entry name" value="WYL"/>
    <property type="match status" value="1"/>
</dbReference>
<protein>
    <submittedName>
        <fullName evidence="3">Putative DNA-binding transcriptional regulator YafY</fullName>
    </submittedName>
</protein>
<dbReference type="GO" id="GO:0003677">
    <property type="term" value="F:DNA binding"/>
    <property type="evidence" value="ECO:0007669"/>
    <property type="project" value="UniProtKB-KW"/>
</dbReference>
<evidence type="ECO:0000259" key="1">
    <source>
        <dbReference type="Pfam" id="PF13280"/>
    </source>
</evidence>
<sequence length="334" mass="37508">MSYSNAEKLIELCIALGQSKMGMTISEIAERFHVTRRTAERMRDALERLFPSLACKRDHEGLKRWFLPDDVVQPLVRFDAADFAALKASEDMLRRANRSEDASRISQLGEKLRTALSSRAKSRIEPDLEALMQSEGIALRPGPVVRIDPVALDNIRTAILSSRRIRCDLRLQSGRTIEDARLEPYGLLYGLRPYLLAARAGGSGVKQYRLQSISGIALTDDAFERDPGFDIVTFSRGAFGVFQEEPVDVEWHFRPEAAAEAADYVFHPSQELERSADGGLRVRFRAGGLLEMAWHLATWGNAVTVIQPEDFWQRVHEIQVGRWTAVPGETDGEP</sequence>
<evidence type="ECO:0000313" key="3">
    <source>
        <dbReference type="EMBL" id="MBB4064405.1"/>
    </source>
</evidence>
<accession>A0A7W6NKH6</accession>
<dbReference type="InterPro" id="IPR051534">
    <property type="entry name" value="CBASS_pafABC_assoc_protein"/>
</dbReference>
<dbReference type="RefSeq" id="WP_183365630.1">
    <property type="nucleotide sequence ID" value="NZ_JACIEZ010000002.1"/>
</dbReference>
<evidence type="ECO:0000313" key="4">
    <source>
        <dbReference type="Proteomes" id="UP000528286"/>
    </source>
</evidence>
<dbReference type="PANTHER" id="PTHR34580:SF1">
    <property type="entry name" value="PROTEIN PAFC"/>
    <property type="match status" value="1"/>
</dbReference>
<keyword evidence="4" id="KW-1185">Reference proteome</keyword>
<reference evidence="3 4" key="1">
    <citation type="submission" date="2020-08" db="EMBL/GenBank/DDBJ databases">
        <title>Genomic Encyclopedia of Type Strains, Phase IV (KMG-IV): sequencing the most valuable type-strain genomes for metagenomic binning, comparative biology and taxonomic classification.</title>
        <authorList>
            <person name="Goeker M."/>
        </authorList>
    </citation>
    <scope>NUCLEOTIDE SEQUENCE [LARGE SCALE GENOMIC DNA]</scope>
    <source>
        <strain evidence="3 4">DSM 29853</strain>
    </source>
</reference>
<gene>
    <name evidence="3" type="ORF">GGR23_001582</name>
</gene>